<dbReference type="Proteomes" id="UP001398556">
    <property type="component" value="Unassembled WGS sequence"/>
</dbReference>
<comment type="caution">
    <text evidence="1">The sequence shown here is derived from an EMBL/GenBank/DDBJ whole genome shotgun (WGS) entry which is preliminary data.</text>
</comment>
<protein>
    <submittedName>
        <fullName evidence="1">Uncharacterized protein</fullName>
    </submittedName>
</protein>
<sequence>MRPRKLYYDKSLIIEFLKELTIVETLENNWSTKYFNTKTGLYWLKSQINSEYHGGGNSILIQLPEPSTDELIEITLFSINEDEVIAASLRLRDNEQYHEIDYRQKLIDKLNEIDLYDLHYSEKKRLINIIEYSELDSEINRRKILNKHFDEVQNDANYFRNIAKQADTILRRLDRK</sequence>
<dbReference type="RefSeq" id="WP_341699539.1">
    <property type="nucleotide sequence ID" value="NZ_JBBYHU010000005.1"/>
</dbReference>
<accession>A0ABU9HJW2</accession>
<keyword evidence="2" id="KW-1185">Reference proteome</keyword>
<name>A0ABU9HJW2_9FLAO</name>
<evidence type="ECO:0000313" key="1">
    <source>
        <dbReference type="EMBL" id="MEL1240295.1"/>
    </source>
</evidence>
<evidence type="ECO:0000313" key="2">
    <source>
        <dbReference type="Proteomes" id="UP001398556"/>
    </source>
</evidence>
<gene>
    <name evidence="1" type="ORF">AAEO59_04475</name>
</gene>
<organism evidence="1 2">
    <name type="scientific">Flavobacterium flavipallidum</name>
    <dbReference type="NCBI Taxonomy" id="3139140"/>
    <lineage>
        <taxon>Bacteria</taxon>
        <taxon>Pseudomonadati</taxon>
        <taxon>Bacteroidota</taxon>
        <taxon>Flavobacteriia</taxon>
        <taxon>Flavobacteriales</taxon>
        <taxon>Flavobacteriaceae</taxon>
        <taxon>Flavobacterium</taxon>
    </lineage>
</organism>
<dbReference type="EMBL" id="JBBYHU010000005">
    <property type="protein sequence ID" value="MEL1240295.1"/>
    <property type="molecule type" value="Genomic_DNA"/>
</dbReference>
<reference evidence="1 2" key="1">
    <citation type="submission" date="2024-04" db="EMBL/GenBank/DDBJ databases">
        <title>Flavobacterium sp. DGU99 16S ribosomal RNA gene Genome sequencing and assembly.</title>
        <authorList>
            <person name="Park S."/>
        </authorList>
    </citation>
    <scope>NUCLEOTIDE SEQUENCE [LARGE SCALE GENOMIC DNA]</scope>
    <source>
        <strain evidence="1 2">DGU99</strain>
    </source>
</reference>
<proteinExistence type="predicted"/>